<accession>A0A6I4WDQ1</accession>
<comment type="caution">
    <text evidence="1">The sequence shown here is derived from an EMBL/GenBank/DDBJ whole genome shotgun (WGS) entry which is preliminary data.</text>
</comment>
<proteinExistence type="predicted"/>
<dbReference type="RefSeq" id="WP_161106059.1">
    <property type="nucleotide sequence ID" value="NZ_JBHLYI010000015.1"/>
</dbReference>
<dbReference type="Proteomes" id="UP000431901">
    <property type="component" value="Unassembled WGS sequence"/>
</dbReference>
<name>A0A6I4WDQ1_9ACTN</name>
<evidence type="ECO:0000313" key="1">
    <source>
        <dbReference type="EMBL" id="MXQ67868.1"/>
    </source>
</evidence>
<reference evidence="1 2" key="1">
    <citation type="submission" date="2019-12" db="EMBL/GenBank/DDBJ databases">
        <title>Nocardia macrotermitis sp. nov. and Nocardia aurantia sp. nov., isolated from the gut of the fungus growing-termite Macrotermes natalensis.</title>
        <authorList>
            <person name="Christine B."/>
            <person name="Rene B."/>
        </authorList>
    </citation>
    <scope>NUCLEOTIDE SEQUENCE [LARGE SCALE GENOMIC DNA]</scope>
    <source>
        <strain evidence="1 2">DSM 102126</strain>
    </source>
</reference>
<dbReference type="EMBL" id="WUTW01000009">
    <property type="protein sequence ID" value="MXQ67868.1"/>
    <property type="molecule type" value="Genomic_DNA"/>
</dbReference>
<organism evidence="1 2">
    <name type="scientific">Actinomadura rayongensis</name>
    <dbReference type="NCBI Taxonomy" id="1429076"/>
    <lineage>
        <taxon>Bacteria</taxon>
        <taxon>Bacillati</taxon>
        <taxon>Actinomycetota</taxon>
        <taxon>Actinomycetes</taxon>
        <taxon>Streptosporangiales</taxon>
        <taxon>Thermomonosporaceae</taxon>
        <taxon>Actinomadura</taxon>
    </lineage>
</organism>
<dbReference type="AlphaFoldDB" id="A0A6I4WDQ1"/>
<sequence length="124" mass="13210">MGLAARIERLCRYARGGALDDLARDLAVSDALDRIRAAVASGSFDRAALEADLDALEAAADTVLDGLGGTHRALPRIDIAPSTGLDVWMCPGRICSRVETRPAPSGPHECSFRERALDLVRLPT</sequence>
<keyword evidence="2" id="KW-1185">Reference proteome</keyword>
<gene>
    <name evidence="1" type="ORF">GQ466_27990</name>
</gene>
<dbReference type="OrthoDB" id="4230328at2"/>
<protein>
    <submittedName>
        <fullName evidence="1">Uncharacterized protein</fullName>
    </submittedName>
</protein>
<evidence type="ECO:0000313" key="2">
    <source>
        <dbReference type="Proteomes" id="UP000431901"/>
    </source>
</evidence>